<dbReference type="Proteomes" id="UP001158416">
    <property type="component" value="Unassembled WGS sequence"/>
</dbReference>
<dbReference type="PANTHER" id="PTHR34413:SF2">
    <property type="entry name" value="PROPHAGE TAIL FIBER ASSEMBLY PROTEIN HOMOLOG TFAE-RELATED"/>
    <property type="match status" value="1"/>
</dbReference>
<gene>
    <name evidence="1" type="ORF">N5C39_09330</name>
</gene>
<protein>
    <submittedName>
        <fullName evidence="1">Tail fiber assembly protein</fullName>
    </submittedName>
</protein>
<dbReference type="PANTHER" id="PTHR34413">
    <property type="entry name" value="PROPHAGE TAIL FIBER ASSEMBLY PROTEIN HOMOLOG TFAE-RELATED-RELATED"/>
    <property type="match status" value="1"/>
</dbReference>
<dbReference type="AlphaFoldDB" id="A0AA42PQZ6"/>
<reference evidence="1" key="1">
    <citation type="submission" date="2022-09" db="EMBL/GenBank/DDBJ databases">
        <title>Intensive care unit water sources are persistently colonized with multi-drug resistant bacteria and are the site of extensive horizontal gene transfer of antibiotic resistance genes.</title>
        <authorList>
            <person name="Diorio-Toth L."/>
        </authorList>
    </citation>
    <scope>NUCLEOTIDE SEQUENCE</scope>
    <source>
        <strain evidence="1">GD03936</strain>
    </source>
</reference>
<dbReference type="InterPro" id="IPR051220">
    <property type="entry name" value="TFA_Chaperone"/>
</dbReference>
<evidence type="ECO:0000313" key="2">
    <source>
        <dbReference type="Proteomes" id="UP001158416"/>
    </source>
</evidence>
<dbReference type="Pfam" id="PF02413">
    <property type="entry name" value="Caudo_TAP"/>
    <property type="match status" value="1"/>
</dbReference>
<evidence type="ECO:0000313" key="1">
    <source>
        <dbReference type="EMBL" id="MDH1318566.1"/>
    </source>
</evidence>
<sequence>MEMQSGVFKKYNPLEIWENYTAEQVAKLSQCELELYYIAKAPDMNVVFLRDEYGNDWYQWLKTLSKNTLKISYNPETKKIIHFSYDASLIFPINQIVVEVLPENVPDGFDDAGNNAFGDSFIFDKGKIITAPVDHELKAQRKKQELLAYANNIIEPLKDAIDLGMATEEERNTLLAWRHYRVLLLRVDTSHTSKIIWPITPSS</sequence>
<proteinExistence type="predicted"/>
<dbReference type="RefSeq" id="WP_280028464.1">
    <property type="nucleotide sequence ID" value="NZ_JAOCAP010000003.1"/>
</dbReference>
<name>A0AA42PQZ6_9ENTR</name>
<dbReference type="EMBL" id="JAOCAP010000003">
    <property type="protein sequence ID" value="MDH1318566.1"/>
    <property type="molecule type" value="Genomic_DNA"/>
</dbReference>
<accession>A0AA42PQZ6</accession>
<organism evidence="1 2">
    <name type="scientific">Enterobacter bugandensis</name>
    <dbReference type="NCBI Taxonomy" id="881260"/>
    <lineage>
        <taxon>Bacteria</taxon>
        <taxon>Pseudomonadati</taxon>
        <taxon>Pseudomonadota</taxon>
        <taxon>Gammaproteobacteria</taxon>
        <taxon>Enterobacterales</taxon>
        <taxon>Enterobacteriaceae</taxon>
        <taxon>Enterobacter</taxon>
    </lineage>
</organism>
<comment type="caution">
    <text evidence="1">The sequence shown here is derived from an EMBL/GenBank/DDBJ whole genome shotgun (WGS) entry which is preliminary data.</text>
</comment>
<dbReference type="InterPro" id="IPR003458">
    <property type="entry name" value="Phage_T4_Gp38_tail_assem"/>
</dbReference>